<dbReference type="PANTHER" id="PTHR11461">
    <property type="entry name" value="SERINE PROTEASE INHIBITOR, SERPIN"/>
    <property type="match status" value="1"/>
</dbReference>
<dbReference type="PANTHER" id="PTHR11461:SF372">
    <property type="entry name" value="ACCESSORY GLAND PROTEIN ACP76A-RELATED"/>
    <property type="match status" value="1"/>
</dbReference>
<dbReference type="InterPro" id="IPR042178">
    <property type="entry name" value="Serpin_sf_1"/>
</dbReference>
<dbReference type="Pfam" id="PF00079">
    <property type="entry name" value="Serpin"/>
    <property type="match status" value="1"/>
</dbReference>
<feature type="domain" description="Serpin" evidence="5">
    <location>
        <begin position="25"/>
        <end position="371"/>
    </location>
</feature>
<protein>
    <submittedName>
        <fullName evidence="6">Uncharacterized protein, isoform A</fullName>
    </submittedName>
</protein>
<dbReference type="GO" id="GO:0007618">
    <property type="term" value="P:mating"/>
    <property type="evidence" value="ECO:0007669"/>
    <property type="project" value="EnsemblMetazoa"/>
</dbReference>
<dbReference type="GO" id="GO:0005615">
    <property type="term" value="C:extracellular space"/>
    <property type="evidence" value="ECO:0007669"/>
    <property type="project" value="InterPro"/>
</dbReference>
<keyword evidence="1" id="KW-0646">Protease inhibitor</keyword>
<dbReference type="InterPro" id="IPR036186">
    <property type="entry name" value="Serpin_sf"/>
</dbReference>
<dbReference type="GO" id="GO:0004867">
    <property type="term" value="F:serine-type endopeptidase inhibitor activity"/>
    <property type="evidence" value="ECO:0007669"/>
    <property type="project" value="UniProtKB-KW"/>
</dbReference>
<dbReference type="SUPFAM" id="SSF56574">
    <property type="entry name" value="Serpins"/>
    <property type="match status" value="1"/>
</dbReference>
<reference evidence="6" key="1">
    <citation type="journal article" date="2013" name="Genome Res.">
        <title>A second-generation assembly of the Drosophila simulans genome provides new insights into patterns of lineage-specific divergence.</title>
        <authorList>
            <person name="Hu T.T."/>
            <person name="Eisen M.B."/>
            <person name="Thornton K.R."/>
            <person name="Andolfatto P."/>
        </authorList>
    </citation>
    <scope>NUCLEOTIDE SEQUENCE [LARGE SCALE GENOMIC DNA]</scope>
    <source>
        <strain evidence="6">W501</strain>
    </source>
</reference>
<feature type="chain" id="PRO_5005320891" evidence="4">
    <location>
        <begin position="22"/>
        <end position="377"/>
    </location>
</feature>
<dbReference type="Gene3D" id="2.30.39.10">
    <property type="entry name" value="Alpha-1-antitrypsin, domain 1"/>
    <property type="match status" value="1"/>
</dbReference>
<dbReference type="Bgee" id="FBgn0193859">
    <property type="expression patterns" value="Expressed in male reproductive system and 2 other cell types or tissues"/>
</dbReference>
<sequence>MQGNSNIQFLVLLLIATSVLGKFKLNLLEMVMDKAEGNFIASPLCIEIGMSMILMGAKGTTAEELRSILDLPVDMTELVKKYERIMSNLQQHNGLHFANRLYVSETYEVRQDYNALLTSTFMKVANDNLGQRKASNSISFAVQRKSHRAMRTISNDHDLQINESAVLVNTVYYRGAWKTMFSKKGTKLNIFYGDHNRKAYVRMMSHVGRFRIADHSYGQIIELPFHNSNLSMIIGLPLHNTYLSSIEKILRTLSESLVEKDVHVELPKFKIKYQTELVEPLRKLGIHLIFSNSSDLSGLLTNGKGAKINNVLHKSFIEIDERGASTGEAAEHVEYIQKKTGASASFKVNRPFAFLIRDKHTVFFRGRVVRLPNELHL</sequence>
<dbReference type="InterPro" id="IPR042185">
    <property type="entry name" value="Serpin_sf_2"/>
</dbReference>
<dbReference type="EMBL" id="CM002910">
    <property type="protein sequence ID" value="KMY88881.1"/>
    <property type="molecule type" value="Genomic_DNA"/>
</dbReference>
<feature type="signal peptide" evidence="4">
    <location>
        <begin position="1"/>
        <end position="21"/>
    </location>
</feature>
<dbReference type="Proteomes" id="UP000035880">
    <property type="component" value="Chromosome 2L"/>
</dbReference>
<evidence type="ECO:0000256" key="1">
    <source>
        <dbReference type="ARBA" id="ARBA00022690"/>
    </source>
</evidence>
<proteinExistence type="inferred from homology"/>
<gene>
    <name evidence="6" type="primary">Dsim\GD22457</name>
    <name evidence="6" type="ORF">Dsimw501_GD22457</name>
</gene>
<dbReference type="AlphaFoldDB" id="A0A0J9QY24"/>
<dbReference type="Gene3D" id="3.30.497.10">
    <property type="entry name" value="Antithrombin, subunit I, domain 2"/>
    <property type="match status" value="1"/>
</dbReference>
<evidence type="ECO:0000256" key="2">
    <source>
        <dbReference type="ARBA" id="ARBA00022900"/>
    </source>
</evidence>
<keyword evidence="4" id="KW-0732">Signal</keyword>
<accession>A0A0J9QY24</accession>
<dbReference type="SMART" id="SM00093">
    <property type="entry name" value="SERPIN"/>
    <property type="match status" value="1"/>
</dbReference>
<dbReference type="InterPro" id="IPR023796">
    <property type="entry name" value="Serpin_dom"/>
</dbReference>
<organism evidence="6">
    <name type="scientific">Drosophila simulans</name>
    <name type="common">Fruit fly</name>
    <dbReference type="NCBI Taxonomy" id="7240"/>
    <lineage>
        <taxon>Eukaryota</taxon>
        <taxon>Metazoa</taxon>
        <taxon>Ecdysozoa</taxon>
        <taxon>Arthropoda</taxon>
        <taxon>Hexapoda</taxon>
        <taxon>Insecta</taxon>
        <taxon>Pterygota</taxon>
        <taxon>Neoptera</taxon>
        <taxon>Endopterygota</taxon>
        <taxon>Diptera</taxon>
        <taxon>Brachycera</taxon>
        <taxon>Muscomorpha</taxon>
        <taxon>Ephydroidea</taxon>
        <taxon>Drosophilidae</taxon>
        <taxon>Drosophila</taxon>
        <taxon>Sophophora</taxon>
    </lineage>
</organism>
<evidence type="ECO:0000256" key="4">
    <source>
        <dbReference type="SAM" id="SignalP"/>
    </source>
</evidence>
<reference evidence="6" key="2">
    <citation type="submission" date="2014-06" db="EMBL/GenBank/DDBJ databases">
        <authorList>
            <person name="Hu T."/>
            <person name="Eisen M.B."/>
            <person name="Thornton K.R."/>
            <person name="Andolfatto P."/>
        </authorList>
    </citation>
    <scope>NUCLEOTIDE SEQUENCE</scope>
    <source>
        <strain evidence="6">W501</strain>
    </source>
</reference>
<dbReference type="InterPro" id="IPR000215">
    <property type="entry name" value="Serpin_fam"/>
</dbReference>
<dbReference type="OrthoDB" id="671595at2759"/>
<comment type="similarity">
    <text evidence="3">Belongs to the serpin family.</text>
</comment>
<reference evidence="6" key="3">
    <citation type="submission" date="2015-04" db="EMBL/GenBank/DDBJ databases">
        <authorList>
            <consortium name="FlyBase"/>
        </authorList>
    </citation>
    <scope>NUCLEOTIDE SEQUENCE</scope>
    <source>
        <strain evidence="6">W501</strain>
    </source>
</reference>
<evidence type="ECO:0000313" key="6">
    <source>
        <dbReference type="EMBL" id="KMY88881.1"/>
    </source>
</evidence>
<name>A0A0J9QY24_DROSI</name>
<evidence type="ECO:0000259" key="5">
    <source>
        <dbReference type="SMART" id="SM00093"/>
    </source>
</evidence>
<evidence type="ECO:0000256" key="3">
    <source>
        <dbReference type="RuleBase" id="RU000411"/>
    </source>
</evidence>
<dbReference type="KEGG" id="dsi:Dsimw501_GD22457"/>
<keyword evidence="2" id="KW-0722">Serine protease inhibitor</keyword>